<dbReference type="EMBL" id="HG670829">
    <property type="protein sequence ID" value="CDI78174.1"/>
    <property type="molecule type" value="Genomic_DNA"/>
</dbReference>
<dbReference type="InterPro" id="IPR029035">
    <property type="entry name" value="DHS-like_NAD/FAD-binding_dom"/>
</dbReference>
<proteinExistence type="predicted"/>
<keyword evidence="7" id="KW-1185">Reference proteome</keyword>
<name>U6GHX1_EIMAC</name>
<feature type="domain" description="Deacetylase sirtuin-type" evidence="5">
    <location>
        <begin position="1"/>
        <end position="225"/>
    </location>
</feature>
<accession>U6GHX1</accession>
<evidence type="ECO:0000259" key="5">
    <source>
        <dbReference type="PROSITE" id="PS50305"/>
    </source>
</evidence>
<evidence type="ECO:0000313" key="7">
    <source>
        <dbReference type="Proteomes" id="UP000018050"/>
    </source>
</evidence>
<dbReference type="Pfam" id="PF02146">
    <property type="entry name" value="SIR2"/>
    <property type="match status" value="1"/>
</dbReference>
<feature type="non-terminal residue" evidence="6">
    <location>
        <position position="1"/>
    </location>
</feature>
<evidence type="ECO:0000313" key="6">
    <source>
        <dbReference type="EMBL" id="CDI78174.1"/>
    </source>
</evidence>
<evidence type="ECO:0000256" key="1">
    <source>
        <dbReference type="ARBA" id="ARBA00022679"/>
    </source>
</evidence>
<keyword evidence="1" id="KW-0808">Transferase</keyword>
<dbReference type="Proteomes" id="UP000018050">
    <property type="component" value="Unassembled WGS sequence"/>
</dbReference>
<dbReference type="RefSeq" id="XP_013251572.1">
    <property type="nucleotide sequence ID" value="XM_013396118.1"/>
</dbReference>
<dbReference type="Gene3D" id="3.40.50.1220">
    <property type="entry name" value="TPP-binding domain"/>
    <property type="match status" value="1"/>
</dbReference>
<dbReference type="SUPFAM" id="SSF52467">
    <property type="entry name" value="DHS-like NAD/FAD-binding domain"/>
    <property type="match status" value="1"/>
</dbReference>
<evidence type="ECO:0000256" key="4">
    <source>
        <dbReference type="SAM" id="MobiDB-lite"/>
    </source>
</evidence>
<dbReference type="VEuPathDB" id="ToxoDB:EAH_00030960"/>
<comment type="caution">
    <text evidence="3">Lacks conserved residue(s) required for the propagation of feature annotation.</text>
</comment>
<reference evidence="6" key="2">
    <citation type="submission" date="2013-10" db="EMBL/GenBank/DDBJ databases">
        <authorList>
            <person name="Aslett M."/>
        </authorList>
    </citation>
    <scope>NUCLEOTIDE SEQUENCE</scope>
    <source>
        <strain evidence="6">Houghton</strain>
    </source>
</reference>
<dbReference type="GO" id="GO:0070403">
    <property type="term" value="F:NAD+ binding"/>
    <property type="evidence" value="ECO:0007669"/>
    <property type="project" value="InterPro"/>
</dbReference>
<dbReference type="Gene3D" id="3.30.1600.10">
    <property type="entry name" value="SIR2/SIRT2 'Small Domain"/>
    <property type="match status" value="1"/>
</dbReference>
<feature type="region of interest" description="Disordered" evidence="4">
    <location>
        <begin position="204"/>
        <end position="242"/>
    </location>
</feature>
<dbReference type="InterPro" id="IPR026590">
    <property type="entry name" value="Ssirtuin_cat_dom"/>
</dbReference>
<reference evidence="6" key="1">
    <citation type="submission" date="2013-10" db="EMBL/GenBank/DDBJ databases">
        <title>Genomic analysis of the causative agents of coccidiosis in chickens.</title>
        <authorList>
            <person name="Reid A.J."/>
            <person name="Blake D."/>
            <person name="Billington K."/>
            <person name="Browne H."/>
            <person name="Dunn M."/>
            <person name="Hung S."/>
            <person name="Kawahara F."/>
            <person name="Miranda-Saavedra D."/>
            <person name="Mourier T."/>
            <person name="Nagra H."/>
            <person name="Otto T.D."/>
            <person name="Rawlings N."/>
            <person name="Sanchez A."/>
            <person name="Sanders M."/>
            <person name="Subramaniam C."/>
            <person name="Tay Y."/>
            <person name="Dear P."/>
            <person name="Doerig C."/>
            <person name="Gruber A."/>
            <person name="Parkinson J."/>
            <person name="Shirley M."/>
            <person name="Wan K.L."/>
            <person name="Berriman M."/>
            <person name="Tomley F."/>
            <person name="Pain A."/>
        </authorList>
    </citation>
    <scope>NUCLEOTIDE SEQUENCE</scope>
    <source>
        <strain evidence="6">Houghton</strain>
    </source>
</reference>
<dbReference type="InterPro" id="IPR003000">
    <property type="entry name" value="Sirtuin"/>
</dbReference>
<dbReference type="PANTHER" id="PTHR11085">
    <property type="entry name" value="NAD-DEPENDENT PROTEIN DEACYLASE SIRTUIN-5, MITOCHONDRIAL-RELATED"/>
    <property type="match status" value="1"/>
</dbReference>
<dbReference type="PANTHER" id="PTHR11085:SF11">
    <property type="entry name" value="NAD-DEPENDENT PROTEIN DEACETYLASE"/>
    <property type="match status" value="1"/>
</dbReference>
<dbReference type="InterPro" id="IPR050134">
    <property type="entry name" value="NAD-dep_sirtuin_deacylases"/>
</dbReference>
<organism evidence="6 7">
    <name type="scientific">Eimeria acervulina</name>
    <name type="common">Coccidian parasite</name>
    <dbReference type="NCBI Taxonomy" id="5801"/>
    <lineage>
        <taxon>Eukaryota</taxon>
        <taxon>Sar</taxon>
        <taxon>Alveolata</taxon>
        <taxon>Apicomplexa</taxon>
        <taxon>Conoidasida</taxon>
        <taxon>Coccidia</taxon>
        <taxon>Eucoccidiorida</taxon>
        <taxon>Eimeriorina</taxon>
        <taxon>Eimeriidae</taxon>
        <taxon>Eimeria</taxon>
    </lineage>
</organism>
<keyword evidence="2" id="KW-0520">NAD</keyword>
<evidence type="ECO:0000256" key="2">
    <source>
        <dbReference type="ARBA" id="ARBA00023027"/>
    </source>
</evidence>
<dbReference type="GO" id="GO:0017136">
    <property type="term" value="F:histone deacetylase activity, NAD-dependent"/>
    <property type="evidence" value="ECO:0007669"/>
    <property type="project" value="TreeGrafter"/>
</dbReference>
<feature type="compositionally biased region" description="Low complexity" evidence="4">
    <location>
        <begin position="208"/>
        <end position="221"/>
    </location>
</feature>
<dbReference type="PROSITE" id="PS50305">
    <property type="entry name" value="SIRTUIN"/>
    <property type="match status" value="1"/>
</dbReference>
<protein>
    <submittedName>
        <fullName evidence="6">NAD-dependent deacetylase, putative</fullName>
    </submittedName>
</protein>
<dbReference type="OrthoDB" id="424302at2759"/>
<gene>
    <name evidence="6" type="ORF">EAH_00030960</name>
</gene>
<dbReference type="OMA" id="KIWLLLH"/>
<evidence type="ECO:0000256" key="3">
    <source>
        <dbReference type="PROSITE-ProRule" id="PRU00236"/>
    </source>
</evidence>
<dbReference type="GeneID" id="25271166"/>
<dbReference type="AlphaFoldDB" id="U6GHX1"/>
<sequence>YDPAVYATIWGFWRQPSKIWLLLHEFLNENEPVPNRAHLALARLEALGIVRAVITQNVDNLHQDAGSRRVIEYHGNLMSVVTPPLFALPAQASCYRCGAKMQLTKQMCGCGGYFKPDAVLFGEGIPSQAVSEANKEADACDLLLVVGTSATVHPASDIPYRVMRKGAKVIEVNLEETGLTNRISDMIYIGRASDLMQTLHLLEPYPPESASEGDSAAAAAEVLTEPNTRTEAQEPPARGSSD</sequence>
<dbReference type="InterPro" id="IPR026591">
    <property type="entry name" value="Sirtuin_cat_small_dom_sf"/>
</dbReference>